<dbReference type="PANTHER" id="PTHR42948">
    <property type="entry name" value="TRANSPORTER"/>
    <property type="match status" value="1"/>
</dbReference>
<keyword evidence="2 6" id="KW-0813">Transport</keyword>
<keyword evidence="5 7" id="KW-0472">Membrane</keyword>
<accession>A0A377PR50</accession>
<protein>
    <recommendedName>
        <fullName evidence="6">Transporter</fullName>
    </recommendedName>
</protein>
<evidence type="ECO:0000256" key="4">
    <source>
        <dbReference type="ARBA" id="ARBA00022989"/>
    </source>
</evidence>
<dbReference type="PROSITE" id="PS50267">
    <property type="entry name" value="NA_NEUROTRAN_SYMP_3"/>
    <property type="match status" value="1"/>
</dbReference>
<dbReference type="Proteomes" id="UP000254821">
    <property type="component" value="Unassembled WGS sequence"/>
</dbReference>
<dbReference type="GO" id="GO:0015293">
    <property type="term" value="F:symporter activity"/>
    <property type="evidence" value="ECO:0007669"/>
    <property type="project" value="UniProtKB-KW"/>
</dbReference>
<dbReference type="InterPro" id="IPR037272">
    <property type="entry name" value="SNS_sf"/>
</dbReference>
<comment type="subcellular location">
    <subcellularLocation>
        <location evidence="1">Membrane</location>
        <topology evidence="1">Multi-pass membrane protein</topology>
    </subcellularLocation>
</comment>
<keyword evidence="6" id="KW-0769">Symport</keyword>
<name>A0A377PR50_HAFAL</name>
<evidence type="ECO:0000256" key="2">
    <source>
        <dbReference type="ARBA" id="ARBA00022448"/>
    </source>
</evidence>
<proteinExistence type="inferred from homology"/>
<dbReference type="SUPFAM" id="SSF161070">
    <property type="entry name" value="SNF-like"/>
    <property type="match status" value="1"/>
</dbReference>
<dbReference type="PANTHER" id="PTHR42948:SF1">
    <property type="entry name" value="TRANSPORTER"/>
    <property type="match status" value="1"/>
</dbReference>
<keyword evidence="4 7" id="KW-1133">Transmembrane helix</keyword>
<evidence type="ECO:0000256" key="3">
    <source>
        <dbReference type="ARBA" id="ARBA00022692"/>
    </source>
</evidence>
<dbReference type="GO" id="GO:0016020">
    <property type="term" value="C:membrane"/>
    <property type="evidence" value="ECO:0007669"/>
    <property type="project" value="UniProtKB-SubCell"/>
</dbReference>
<dbReference type="AlphaFoldDB" id="A0A377PR50"/>
<keyword evidence="3 6" id="KW-0812">Transmembrane</keyword>
<organism evidence="8 9">
    <name type="scientific">Hafnia alvei</name>
    <dbReference type="NCBI Taxonomy" id="569"/>
    <lineage>
        <taxon>Bacteria</taxon>
        <taxon>Pseudomonadati</taxon>
        <taxon>Pseudomonadota</taxon>
        <taxon>Gammaproteobacteria</taxon>
        <taxon>Enterobacterales</taxon>
        <taxon>Hafniaceae</taxon>
        <taxon>Hafnia</taxon>
    </lineage>
</organism>
<evidence type="ECO:0000256" key="6">
    <source>
        <dbReference type="RuleBase" id="RU003732"/>
    </source>
</evidence>
<dbReference type="InterPro" id="IPR000175">
    <property type="entry name" value="Na/ntran_symport"/>
</dbReference>
<sequence>MSQQWSSRIGHILAAAGSAIGIGAIWKFPYVSATNGGGAFLIVFFGVQFYAGSGRIHGGDAAGQPYPRGRGKGI</sequence>
<evidence type="ECO:0000256" key="1">
    <source>
        <dbReference type="ARBA" id="ARBA00004141"/>
    </source>
</evidence>
<feature type="transmembrane region" description="Helical" evidence="7">
    <location>
        <begin position="9"/>
        <end position="26"/>
    </location>
</feature>
<evidence type="ECO:0000313" key="9">
    <source>
        <dbReference type="Proteomes" id="UP000254821"/>
    </source>
</evidence>
<evidence type="ECO:0000256" key="5">
    <source>
        <dbReference type="ARBA" id="ARBA00023136"/>
    </source>
</evidence>
<evidence type="ECO:0000313" key="8">
    <source>
        <dbReference type="EMBL" id="STQ82629.1"/>
    </source>
</evidence>
<dbReference type="EMBL" id="UGHP01000001">
    <property type="protein sequence ID" value="STQ82629.1"/>
    <property type="molecule type" value="Genomic_DNA"/>
</dbReference>
<reference evidence="8 9" key="1">
    <citation type="submission" date="2018-06" db="EMBL/GenBank/DDBJ databases">
        <authorList>
            <consortium name="Pathogen Informatics"/>
            <person name="Doyle S."/>
        </authorList>
    </citation>
    <scope>NUCLEOTIDE SEQUENCE [LARGE SCALE GENOMIC DNA]</scope>
    <source>
        <strain evidence="8 9">NCTC8105</strain>
    </source>
</reference>
<comment type="similarity">
    <text evidence="6">Belongs to the sodium:neurotransmitter symporter (SNF) (TC 2.A.22) family.</text>
</comment>
<gene>
    <name evidence="8" type="ORF">NCTC8105_04848</name>
</gene>
<evidence type="ECO:0000256" key="7">
    <source>
        <dbReference type="SAM" id="Phobius"/>
    </source>
</evidence>
<feature type="transmembrane region" description="Helical" evidence="7">
    <location>
        <begin position="32"/>
        <end position="51"/>
    </location>
</feature>
<dbReference type="PROSITE" id="PS00610">
    <property type="entry name" value="NA_NEUROTRAN_SYMP_1"/>
    <property type="match status" value="1"/>
</dbReference>
<dbReference type="Pfam" id="PF00209">
    <property type="entry name" value="SNF"/>
    <property type="match status" value="1"/>
</dbReference>